<keyword evidence="2" id="KW-0479">Metal-binding</keyword>
<dbReference type="Pfam" id="PF18716">
    <property type="entry name" value="VATC"/>
    <property type="match status" value="1"/>
</dbReference>
<feature type="domain" description="Vms1-associating treble clef" evidence="4">
    <location>
        <begin position="351"/>
        <end position="391"/>
    </location>
</feature>
<dbReference type="Gene3D" id="3.20.20.140">
    <property type="entry name" value="Metal-dependent hydrolases"/>
    <property type="match status" value="1"/>
</dbReference>
<proteinExistence type="predicted"/>
<dbReference type="GO" id="GO:0008270">
    <property type="term" value="F:zinc ion binding"/>
    <property type="evidence" value="ECO:0007669"/>
    <property type="project" value="InterPro"/>
</dbReference>
<name>A0A6G0X183_9STRA</name>
<gene>
    <name evidence="5" type="ORF">Ae201684_009781</name>
</gene>
<evidence type="ECO:0000313" key="5">
    <source>
        <dbReference type="EMBL" id="KAF0733547.1"/>
    </source>
</evidence>
<dbReference type="InterPro" id="IPR041540">
    <property type="entry name" value="VATC"/>
</dbReference>
<dbReference type="PANTHER" id="PTHR10819">
    <property type="entry name" value="PHOSPHOTRIESTERASE-RELATED"/>
    <property type="match status" value="1"/>
</dbReference>
<reference evidence="5 6" key="1">
    <citation type="submission" date="2019-07" db="EMBL/GenBank/DDBJ databases">
        <title>Genomics analysis of Aphanomyces spp. identifies a new class of oomycete effector associated with host adaptation.</title>
        <authorList>
            <person name="Gaulin E."/>
        </authorList>
    </citation>
    <scope>NUCLEOTIDE SEQUENCE [LARGE SCALE GENOMIC DNA]</scope>
    <source>
        <strain evidence="5 6">ATCC 201684</strain>
    </source>
</reference>
<evidence type="ECO:0000259" key="4">
    <source>
        <dbReference type="Pfam" id="PF18716"/>
    </source>
</evidence>
<dbReference type="PANTHER" id="PTHR10819:SF3">
    <property type="entry name" value="PHOSPHOTRIESTERASE-RELATED PROTEIN"/>
    <property type="match status" value="1"/>
</dbReference>
<dbReference type="AlphaFoldDB" id="A0A6G0X183"/>
<dbReference type="InterPro" id="IPR032466">
    <property type="entry name" value="Metal_Hydrolase"/>
</dbReference>
<dbReference type="GO" id="GO:0016787">
    <property type="term" value="F:hydrolase activity"/>
    <property type="evidence" value="ECO:0007669"/>
    <property type="project" value="UniProtKB-KW"/>
</dbReference>
<evidence type="ECO:0000313" key="6">
    <source>
        <dbReference type="Proteomes" id="UP000481153"/>
    </source>
</evidence>
<evidence type="ECO:0000256" key="2">
    <source>
        <dbReference type="ARBA" id="ARBA00022723"/>
    </source>
</evidence>
<keyword evidence="6" id="KW-1185">Reference proteome</keyword>
<protein>
    <recommendedName>
        <fullName evidence="4">Vms1-associating treble clef domain-containing protein</fullName>
    </recommendedName>
</protein>
<accession>A0A6G0X183</accession>
<dbReference type="EMBL" id="VJMJ01000122">
    <property type="protein sequence ID" value="KAF0733547.1"/>
    <property type="molecule type" value="Genomic_DNA"/>
</dbReference>
<dbReference type="VEuPathDB" id="FungiDB:AeMF1_019227"/>
<evidence type="ECO:0000256" key="1">
    <source>
        <dbReference type="ARBA" id="ARBA00001968"/>
    </source>
</evidence>
<evidence type="ECO:0000256" key="3">
    <source>
        <dbReference type="ARBA" id="ARBA00022801"/>
    </source>
</evidence>
<comment type="caution">
    <text evidence="5">The sequence shown here is derived from an EMBL/GenBank/DDBJ whole genome shotgun (WGS) entry which is preliminary data.</text>
</comment>
<dbReference type="Proteomes" id="UP000481153">
    <property type="component" value="Unassembled WGS sequence"/>
</dbReference>
<dbReference type="Pfam" id="PF02126">
    <property type="entry name" value="PTE"/>
    <property type="match status" value="1"/>
</dbReference>
<organism evidence="5 6">
    <name type="scientific">Aphanomyces euteiches</name>
    <dbReference type="NCBI Taxonomy" id="100861"/>
    <lineage>
        <taxon>Eukaryota</taxon>
        <taxon>Sar</taxon>
        <taxon>Stramenopiles</taxon>
        <taxon>Oomycota</taxon>
        <taxon>Saprolegniomycetes</taxon>
        <taxon>Saprolegniales</taxon>
        <taxon>Verrucalvaceae</taxon>
        <taxon>Aphanomyces</taxon>
    </lineage>
</organism>
<comment type="cofactor">
    <cofactor evidence="1">
        <name>a divalent metal cation</name>
        <dbReference type="ChEBI" id="CHEBI:60240"/>
    </cofactor>
</comment>
<dbReference type="SUPFAM" id="SSF51556">
    <property type="entry name" value="Metallo-dependent hydrolases"/>
    <property type="match status" value="1"/>
</dbReference>
<keyword evidence="3" id="KW-0378">Hydrolase</keyword>
<sequence>MASSTTMKIMTVRGEIDASEVQRGGILLHQRVLEREGTIPDVDIPIDALMRLRSHPNERGNLVLSNDDRAYRELQRLATYNVNCVVDIHARKHQRDVVRLRRLAEQTNLHILASTSLEPTSDGGESSSSVDALAHELVLDLHYGMDGTDIQASIIYHSVNLDQINWTHIQAVGQAQQATNAPIYLSIEPIPDVDQVEPFLASLSSSWNMQRVLLCHCDVWSAHTSKLKRWIDLTHVVVGFDMLGLYAVSNHLPLQSSTSQDGHPAALLPPHDYAIASCVADLAVRHQANVALSSTVYQTIQYAQYGGGGMTHVLDTFPLADKKSSMLYDVPLALIQGYKAPEAAPVPKHFIVCSICAKAFEPIVGEYFTKFDFVYCGTKCLKKHRLRGFEPL</sequence>
<dbReference type="InterPro" id="IPR001559">
    <property type="entry name" value="Phosphotriesterase"/>
</dbReference>